<dbReference type="HOGENOM" id="CLU_1692671_0_0_9"/>
<dbReference type="AlphaFoldDB" id="G7W8V7"/>
<dbReference type="OrthoDB" id="3034605at2"/>
<sequence length="155" mass="17718">MKKAFVVIAGLILLLSSVICSNNVKQDFYGIYAFEQVCYLSPFSSSTVWYLNKKMVGTKYTIKSDLFKIESNNIYNPIEISSPKYVKEEISTNVSKLADIGSFLGTKVECQYTLETIHMRLYVSSDYLWIASYADNTDDGLEIIMYIYKLSKTIE</sequence>
<feature type="chain" id="PRO_5039710982" description="Lipoprotein" evidence="1">
    <location>
        <begin position="22"/>
        <end position="155"/>
    </location>
</feature>
<gene>
    <name evidence="2" type="ordered locus">Desor_2215</name>
</gene>
<evidence type="ECO:0000313" key="3">
    <source>
        <dbReference type="Proteomes" id="UP000006346"/>
    </source>
</evidence>
<dbReference type="PATRIC" id="fig|768706.3.peg.2234"/>
<dbReference type="Proteomes" id="UP000006346">
    <property type="component" value="Chromosome"/>
</dbReference>
<dbReference type="KEGG" id="dor:Desor_2215"/>
<evidence type="ECO:0008006" key="4">
    <source>
        <dbReference type="Google" id="ProtNLM"/>
    </source>
</evidence>
<keyword evidence="1" id="KW-0732">Signal</keyword>
<evidence type="ECO:0000256" key="1">
    <source>
        <dbReference type="SAM" id="SignalP"/>
    </source>
</evidence>
<reference evidence="2 3" key="2">
    <citation type="journal article" date="2012" name="J. Bacteriol.">
        <title>Complete genome sequences of Desulfosporosinus orientis DSM765T, Desulfosporosinus youngiae DSM17734T, Desulfosporosinus meridiei DSM13257T, and Desulfosporosinus acidiphilus DSM22704T.</title>
        <authorList>
            <person name="Pester M."/>
            <person name="Brambilla E."/>
            <person name="Alazard D."/>
            <person name="Rattei T."/>
            <person name="Weinmaier T."/>
            <person name="Han J."/>
            <person name="Lucas S."/>
            <person name="Lapidus A."/>
            <person name="Cheng J.F."/>
            <person name="Goodwin L."/>
            <person name="Pitluck S."/>
            <person name="Peters L."/>
            <person name="Ovchinnikova G."/>
            <person name="Teshima H."/>
            <person name="Detter J.C."/>
            <person name="Han C.S."/>
            <person name="Tapia R."/>
            <person name="Land M.L."/>
            <person name="Hauser L."/>
            <person name="Kyrpides N.C."/>
            <person name="Ivanova N.N."/>
            <person name="Pagani I."/>
            <person name="Huntmann M."/>
            <person name="Wei C.L."/>
            <person name="Davenport K.W."/>
            <person name="Daligault H."/>
            <person name="Chain P.S."/>
            <person name="Chen A."/>
            <person name="Mavromatis K."/>
            <person name="Markowitz V."/>
            <person name="Szeto E."/>
            <person name="Mikhailova N."/>
            <person name="Pati A."/>
            <person name="Wagner M."/>
            <person name="Woyke T."/>
            <person name="Ollivier B."/>
            <person name="Klenk H.P."/>
            <person name="Spring S."/>
            <person name="Loy A."/>
        </authorList>
    </citation>
    <scope>NUCLEOTIDE SEQUENCE [LARGE SCALE GENOMIC DNA]</scope>
    <source>
        <strain evidence="3">ATCC 19365 / DSM 765 / NCIMB 8382 / VKM B-1628</strain>
    </source>
</reference>
<feature type="signal peptide" evidence="1">
    <location>
        <begin position="1"/>
        <end position="21"/>
    </location>
</feature>
<dbReference type="RefSeq" id="WP_014184630.1">
    <property type="nucleotide sequence ID" value="NC_016584.1"/>
</dbReference>
<proteinExistence type="predicted"/>
<reference evidence="3" key="1">
    <citation type="submission" date="2011-11" db="EMBL/GenBank/DDBJ databases">
        <title>Complete sequence of Desulfosporosinus orientis DSM 765.</title>
        <authorList>
            <person name="Lucas S."/>
            <person name="Han J."/>
            <person name="Lapidus A."/>
            <person name="Cheng J.-F."/>
            <person name="Goodwin L."/>
            <person name="Pitluck S."/>
            <person name="Peters L."/>
            <person name="Ovchinnikova G."/>
            <person name="Teshima H."/>
            <person name="Detter J.C."/>
            <person name="Han C."/>
            <person name="Tapia R."/>
            <person name="Land M."/>
            <person name="Hauser L."/>
            <person name="Kyrpides N."/>
            <person name="Ivanova N."/>
            <person name="Pagani I."/>
            <person name="Pester M."/>
            <person name="Spring S."/>
            <person name="Ollivier B."/>
            <person name="Rattei T."/>
            <person name="Klenk H.-P."/>
            <person name="Wagner M."/>
            <person name="Loy A."/>
            <person name="Woyke T."/>
        </authorList>
    </citation>
    <scope>NUCLEOTIDE SEQUENCE [LARGE SCALE GENOMIC DNA]</scope>
    <source>
        <strain evidence="3">ATCC 19365 / DSM 765 / NCIMB 8382 / VKM B-1628</strain>
    </source>
</reference>
<organism evidence="2 3">
    <name type="scientific">Desulfosporosinus orientis (strain ATCC 19365 / DSM 765 / NCIMB 8382 / VKM B-1628 / Singapore I)</name>
    <name type="common">Desulfotomaculum orientis</name>
    <dbReference type="NCBI Taxonomy" id="768706"/>
    <lineage>
        <taxon>Bacteria</taxon>
        <taxon>Bacillati</taxon>
        <taxon>Bacillota</taxon>
        <taxon>Clostridia</taxon>
        <taxon>Eubacteriales</taxon>
        <taxon>Desulfitobacteriaceae</taxon>
        <taxon>Desulfosporosinus</taxon>
    </lineage>
</organism>
<name>G7W8V7_DESOD</name>
<keyword evidence="3" id="KW-1185">Reference proteome</keyword>
<evidence type="ECO:0000313" key="2">
    <source>
        <dbReference type="EMBL" id="AET67817.1"/>
    </source>
</evidence>
<protein>
    <recommendedName>
        <fullName evidence="4">Lipoprotein</fullName>
    </recommendedName>
</protein>
<accession>G7W8V7</accession>
<dbReference type="EMBL" id="CP003108">
    <property type="protein sequence ID" value="AET67817.1"/>
    <property type="molecule type" value="Genomic_DNA"/>
</dbReference>